<keyword evidence="2" id="KW-1185">Reference proteome</keyword>
<accession>E9GYG1</accession>
<dbReference type="Proteomes" id="UP000000305">
    <property type="component" value="Unassembled WGS sequence"/>
</dbReference>
<protein>
    <submittedName>
        <fullName evidence="1">Uncharacterized protein</fullName>
    </submittedName>
</protein>
<dbReference type="InParanoid" id="E9GYG1"/>
<dbReference type="AlphaFoldDB" id="E9GYG1"/>
<evidence type="ECO:0000313" key="2">
    <source>
        <dbReference type="Proteomes" id="UP000000305"/>
    </source>
</evidence>
<evidence type="ECO:0000313" key="1">
    <source>
        <dbReference type="EMBL" id="EFX75381.1"/>
    </source>
</evidence>
<reference evidence="1 2" key="1">
    <citation type="journal article" date="2011" name="Science">
        <title>The ecoresponsive genome of Daphnia pulex.</title>
        <authorList>
            <person name="Colbourne J.K."/>
            <person name="Pfrender M.E."/>
            <person name="Gilbert D."/>
            <person name="Thomas W.K."/>
            <person name="Tucker A."/>
            <person name="Oakley T.H."/>
            <person name="Tokishita S."/>
            <person name="Aerts A."/>
            <person name="Arnold G.J."/>
            <person name="Basu M.K."/>
            <person name="Bauer D.J."/>
            <person name="Caceres C.E."/>
            <person name="Carmel L."/>
            <person name="Casola C."/>
            <person name="Choi J.H."/>
            <person name="Detter J.C."/>
            <person name="Dong Q."/>
            <person name="Dusheyko S."/>
            <person name="Eads B.D."/>
            <person name="Frohlich T."/>
            <person name="Geiler-Samerotte K.A."/>
            <person name="Gerlach D."/>
            <person name="Hatcher P."/>
            <person name="Jogdeo S."/>
            <person name="Krijgsveld J."/>
            <person name="Kriventseva E.V."/>
            <person name="Kultz D."/>
            <person name="Laforsch C."/>
            <person name="Lindquist E."/>
            <person name="Lopez J."/>
            <person name="Manak J.R."/>
            <person name="Muller J."/>
            <person name="Pangilinan J."/>
            <person name="Patwardhan R.P."/>
            <person name="Pitluck S."/>
            <person name="Pritham E.J."/>
            <person name="Rechtsteiner A."/>
            <person name="Rho M."/>
            <person name="Rogozin I.B."/>
            <person name="Sakarya O."/>
            <person name="Salamov A."/>
            <person name="Schaack S."/>
            <person name="Shapiro H."/>
            <person name="Shiga Y."/>
            <person name="Skalitzky C."/>
            <person name="Smith Z."/>
            <person name="Souvorov A."/>
            <person name="Sung W."/>
            <person name="Tang Z."/>
            <person name="Tsuchiya D."/>
            <person name="Tu H."/>
            <person name="Vos H."/>
            <person name="Wang M."/>
            <person name="Wolf Y.I."/>
            <person name="Yamagata H."/>
            <person name="Yamada T."/>
            <person name="Ye Y."/>
            <person name="Shaw J.R."/>
            <person name="Andrews J."/>
            <person name="Crease T.J."/>
            <person name="Tang H."/>
            <person name="Lucas S.M."/>
            <person name="Robertson H.M."/>
            <person name="Bork P."/>
            <person name="Koonin E.V."/>
            <person name="Zdobnov E.M."/>
            <person name="Grigoriev I.V."/>
            <person name="Lynch M."/>
            <person name="Boore J.L."/>
        </authorList>
    </citation>
    <scope>NUCLEOTIDE SEQUENCE [LARGE SCALE GENOMIC DNA]</scope>
</reference>
<dbReference type="EMBL" id="GL732575">
    <property type="protein sequence ID" value="EFX75381.1"/>
    <property type="molecule type" value="Genomic_DNA"/>
</dbReference>
<dbReference type="HOGENOM" id="CLU_3144350_0_0_1"/>
<dbReference type="KEGG" id="dpx:DAPPUDRAFT_250385"/>
<organism evidence="1 2">
    <name type="scientific">Daphnia pulex</name>
    <name type="common">Water flea</name>
    <dbReference type="NCBI Taxonomy" id="6669"/>
    <lineage>
        <taxon>Eukaryota</taxon>
        <taxon>Metazoa</taxon>
        <taxon>Ecdysozoa</taxon>
        <taxon>Arthropoda</taxon>
        <taxon>Crustacea</taxon>
        <taxon>Branchiopoda</taxon>
        <taxon>Diplostraca</taxon>
        <taxon>Cladocera</taxon>
        <taxon>Anomopoda</taxon>
        <taxon>Daphniidae</taxon>
        <taxon>Daphnia</taxon>
    </lineage>
</organism>
<sequence>MELSKGGKGRGVIDMRPEAHVFGVVTTTTNNVARQDIFRSSGTRFQLKV</sequence>
<proteinExistence type="predicted"/>
<name>E9GYG1_DAPPU</name>
<gene>
    <name evidence="1" type="ORF">DAPPUDRAFT_250385</name>
</gene>